<organism evidence="1 2">
    <name type="scientific">Guptibacillus hwajinpoensis</name>
    <dbReference type="NCBI Taxonomy" id="208199"/>
    <lineage>
        <taxon>Bacteria</taxon>
        <taxon>Bacillati</taxon>
        <taxon>Bacillota</taxon>
        <taxon>Bacilli</taxon>
        <taxon>Bacillales</taxon>
        <taxon>Guptibacillaceae</taxon>
        <taxon>Guptibacillus</taxon>
    </lineage>
</organism>
<proteinExistence type="predicted"/>
<reference evidence="1" key="1">
    <citation type="submission" date="2023-07" db="EMBL/GenBank/DDBJ databases">
        <title>Genomic Encyclopedia of Type Strains, Phase IV (KMG-IV): sequencing the most valuable type-strain genomes for metagenomic binning, comparative biology and taxonomic classification.</title>
        <authorList>
            <person name="Goeker M."/>
        </authorList>
    </citation>
    <scope>NUCLEOTIDE SEQUENCE [LARGE SCALE GENOMIC DNA]</scope>
    <source>
        <strain evidence="1">JSM 076093</strain>
    </source>
</reference>
<gene>
    <name evidence="1" type="ORF">QO000_001150</name>
</gene>
<name>A0ABU0JYL9_9BACL</name>
<evidence type="ECO:0000313" key="2">
    <source>
        <dbReference type="Proteomes" id="UP001226720"/>
    </source>
</evidence>
<sequence>MQVGKLFSKALFVYFVAVRAEVDLRSRMLQKETRSTRSGSLSVQLILTK</sequence>
<dbReference type="Proteomes" id="UP001226720">
    <property type="component" value="Unassembled WGS sequence"/>
</dbReference>
<comment type="caution">
    <text evidence="1">The sequence shown here is derived from an EMBL/GenBank/DDBJ whole genome shotgun (WGS) entry which is preliminary data.</text>
</comment>
<accession>A0ABU0JYL9</accession>
<protein>
    <submittedName>
        <fullName evidence="1">Uncharacterized protein</fullName>
    </submittedName>
</protein>
<evidence type="ECO:0000313" key="1">
    <source>
        <dbReference type="EMBL" id="MDQ0482181.1"/>
    </source>
</evidence>
<keyword evidence="2" id="KW-1185">Reference proteome</keyword>
<dbReference type="EMBL" id="JAUSWM010000002">
    <property type="protein sequence ID" value="MDQ0482181.1"/>
    <property type="molecule type" value="Genomic_DNA"/>
</dbReference>